<dbReference type="InterPro" id="IPR052712">
    <property type="entry name" value="Acid_resist_chaperone_HdeD"/>
</dbReference>
<keyword evidence="1" id="KW-0812">Transmembrane</keyword>
<feature type="transmembrane region" description="Helical" evidence="1">
    <location>
        <begin position="20"/>
        <end position="40"/>
    </location>
</feature>
<organism evidence="2 3">
    <name type="scientific">Pantoea osteomyelitidis</name>
    <dbReference type="NCBI Taxonomy" id="3230026"/>
    <lineage>
        <taxon>Bacteria</taxon>
        <taxon>Pseudomonadati</taxon>
        <taxon>Pseudomonadota</taxon>
        <taxon>Gammaproteobacteria</taxon>
        <taxon>Enterobacterales</taxon>
        <taxon>Erwiniaceae</taxon>
        <taxon>Pantoea</taxon>
    </lineage>
</organism>
<protein>
    <submittedName>
        <fullName evidence="2">HdeD family acid-resistance protein</fullName>
    </submittedName>
</protein>
<evidence type="ECO:0000313" key="3">
    <source>
        <dbReference type="Proteomes" id="UP001611251"/>
    </source>
</evidence>
<evidence type="ECO:0000313" key="2">
    <source>
        <dbReference type="EMBL" id="MFH8135131.1"/>
    </source>
</evidence>
<feature type="transmembrane region" description="Helical" evidence="1">
    <location>
        <begin position="52"/>
        <end position="72"/>
    </location>
</feature>
<gene>
    <name evidence="2" type="ORF">ABU178_13225</name>
</gene>
<keyword evidence="1" id="KW-0472">Membrane</keyword>
<dbReference type="PANTHER" id="PTHR34989:SF1">
    <property type="entry name" value="PROTEIN HDED"/>
    <property type="match status" value="1"/>
</dbReference>
<evidence type="ECO:0000256" key="1">
    <source>
        <dbReference type="SAM" id="Phobius"/>
    </source>
</evidence>
<proteinExistence type="predicted"/>
<dbReference type="Proteomes" id="UP001611251">
    <property type="component" value="Unassembled WGS sequence"/>
</dbReference>
<feature type="transmembrane region" description="Helical" evidence="1">
    <location>
        <begin position="133"/>
        <end position="151"/>
    </location>
</feature>
<accession>A0ABW7PXU6</accession>
<keyword evidence="1" id="KW-1133">Transmembrane helix</keyword>
<reference evidence="2 3" key="1">
    <citation type="submission" date="2024-08" db="EMBL/GenBank/DDBJ databases">
        <title>Pantoea ronii - a newly identified human opportunistic pathogen.</title>
        <authorList>
            <person name="Keidar-Friedman D."/>
            <person name="Sorek N."/>
            <person name="Leshin-Carmel D."/>
            <person name="Tsur A."/>
            <person name="Amsalem M."/>
            <person name="Tolkach D."/>
            <person name="Brosh-Nissimov T."/>
        </authorList>
    </citation>
    <scope>NUCLEOTIDE SEQUENCE [LARGE SCALE GENOMIC DNA]</scope>
    <source>
        <strain evidence="2 3">AA23256</strain>
    </source>
</reference>
<dbReference type="PANTHER" id="PTHR34989">
    <property type="entry name" value="PROTEIN HDED"/>
    <property type="match status" value="1"/>
</dbReference>
<name>A0ABW7PXU6_9GAMM</name>
<dbReference type="EMBL" id="JBGFSN010000004">
    <property type="protein sequence ID" value="MFH8135131.1"/>
    <property type="molecule type" value="Genomic_DNA"/>
</dbReference>
<feature type="transmembrane region" description="Helical" evidence="1">
    <location>
        <begin position="102"/>
        <end position="121"/>
    </location>
</feature>
<dbReference type="RefSeq" id="WP_397215519.1">
    <property type="nucleotide sequence ID" value="NZ_JBGFSN010000004.1"/>
</dbReference>
<comment type="caution">
    <text evidence="2">The sequence shown here is derived from an EMBL/GenBank/DDBJ whole genome shotgun (WGS) entry which is preliminary data.</text>
</comment>
<feature type="transmembrane region" description="Helical" evidence="1">
    <location>
        <begin position="157"/>
        <end position="177"/>
    </location>
</feature>
<sequence>MIKLIFLLTGAQVLKARWYWLAVGGLLLMILGLLIFKDIADDGLLSVPLDTLAILLIVEGLVQIAVALIGGLRIAKETLLKGLSFLFIAFLIFNVPSDNNDVSAILFGIAFFTDGLLRIVSSLVLRGLRWHKRCLTGIAELILSLVILSDWPFHHHIGVPLCFALMLLSSGITLLLMARQIWQLSEECSVTSLKLYHASGLRKWHGSHYHHPPFPAQPPDLPLTVYVWTPVGSAVVRNRYPLIDRYIAAVDHRGVVSTGHAALAMPPGCYISHYPLKEIPRDASRFRAILRAGEDNDVAGRFLPSLQEEVADWCQPDQQVPFARYNSRALHHFWQSYSADSTYNLTSRNCSSTVIQAVDVAVEGILAQRAFAGLRLLADPNFWLLGLVRGRAEEMTWTPGLVLDYVRLLKRVIEPQHSGSGYRRIQDALRLRRRLWRQDSAAGKGTARGQVE</sequence>
<feature type="transmembrane region" description="Helical" evidence="1">
    <location>
        <begin position="79"/>
        <end position="96"/>
    </location>
</feature>
<keyword evidence="3" id="KW-1185">Reference proteome</keyword>